<accession>A0A1Y0IAZ5</accession>
<evidence type="ECO:0000313" key="1">
    <source>
        <dbReference type="EMBL" id="ARU57702.1"/>
    </source>
</evidence>
<gene>
    <name evidence="1" type="ORF">OLMES_3681</name>
</gene>
<keyword evidence="2" id="KW-1185">Reference proteome</keyword>
<dbReference type="KEGG" id="ome:OLMES_3681"/>
<dbReference type="RefSeq" id="WP_087462569.1">
    <property type="nucleotide sequence ID" value="NZ_CP021425.1"/>
</dbReference>
<protein>
    <submittedName>
        <fullName evidence="1">Uncharacterized protein</fullName>
    </submittedName>
</protein>
<dbReference type="Proteomes" id="UP000196027">
    <property type="component" value="Chromosome"/>
</dbReference>
<proteinExistence type="predicted"/>
<dbReference type="AlphaFoldDB" id="A0A1Y0IAZ5"/>
<name>A0A1Y0IAZ5_9GAMM</name>
<dbReference type="EMBL" id="CP021425">
    <property type="protein sequence ID" value="ARU57702.1"/>
    <property type="molecule type" value="Genomic_DNA"/>
</dbReference>
<evidence type="ECO:0000313" key="2">
    <source>
        <dbReference type="Proteomes" id="UP000196027"/>
    </source>
</evidence>
<reference evidence="1 2" key="1">
    <citation type="submission" date="2017-05" db="EMBL/GenBank/DDBJ databases">
        <title>Genomic insights into alkan degradation activity of Oleiphilus messinensis.</title>
        <authorList>
            <person name="Kozyavkin S.A."/>
            <person name="Slesarev A.I."/>
            <person name="Golyshin P.N."/>
            <person name="Korzhenkov A."/>
            <person name="Golyshina O.N."/>
            <person name="Toshchakov S.V."/>
        </authorList>
    </citation>
    <scope>NUCLEOTIDE SEQUENCE [LARGE SCALE GENOMIC DNA]</scope>
    <source>
        <strain evidence="1 2">ME102</strain>
    </source>
</reference>
<organism evidence="1 2">
    <name type="scientific">Oleiphilus messinensis</name>
    <dbReference type="NCBI Taxonomy" id="141451"/>
    <lineage>
        <taxon>Bacteria</taxon>
        <taxon>Pseudomonadati</taxon>
        <taxon>Pseudomonadota</taxon>
        <taxon>Gammaproteobacteria</taxon>
        <taxon>Oceanospirillales</taxon>
        <taxon>Oleiphilaceae</taxon>
        <taxon>Oleiphilus</taxon>
    </lineage>
</organism>
<sequence length="128" mass="15083">MNAYIDSAQFNPVRRSKTSIRSLWSEGYDPQIQYAVFNSAVDYLFTEGEDNIGAGVESIFNIWLRIRNNPNRIGDFHDETTYEFIEENSNEVWWVTYSFIEAFNEELGPLGITYEEYEDQYIEIHQSL</sequence>